<accession>A0A2I2GP00</accession>
<dbReference type="VEuPathDB" id="FungiDB:P170DRAFT_21371"/>
<dbReference type="RefSeq" id="XP_024709904.1">
    <property type="nucleotide sequence ID" value="XM_024842825.1"/>
</dbReference>
<dbReference type="GeneID" id="36550524"/>
<dbReference type="AlphaFoldDB" id="A0A2I2GP00"/>
<protein>
    <submittedName>
        <fullName evidence="1">Uncharacterized protein</fullName>
    </submittedName>
</protein>
<comment type="caution">
    <text evidence="1">The sequence shown here is derived from an EMBL/GenBank/DDBJ whole genome shotgun (WGS) entry which is preliminary data.</text>
</comment>
<evidence type="ECO:0000313" key="1">
    <source>
        <dbReference type="EMBL" id="PLB54602.1"/>
    </source>
</evidence>
<name>A0A2I2GP00_9EURO</name>
<organism evidence="1 2">
    <name type="scientific">Aspergillus steynii IBT 23096</name>
    <dbReference type="NCBI Taxonomy" id="1392250"/>
    <lineage>
        <taxon>Eukaryota</taxon>
        <taxon>Fungi</taxon>
        <taxon>Dikarya</taxon>
        <taxon>Ascomycota</taxon>
        <taxon>Pezizomycotina</taxon>
        <taxon>Eurotiomycetes</taxon>
        <taxon>Eurotiomycetidae</taxon>
        <taxon>Eurotiales</taxon>
        <taxon>Aspergillaceae</taxon>
        <taxon>Aspergillus</taxon>
        <taxon>Aspergillus subgen. Circumdati</taxon>
    </lineage>
</organism>
<evidence type="ECO:0000313" key="2">
    <source>
        <dbReference type="Proteomes" id="UP000234275"/>
    </source>
</evidence>
<keyword evidence="2" id="KW-1185">Reference proteome</keyword>
<reference evidence="1 2" key="1">
    <citation type="submission" date="2016-12" db="EMBL/GenBank/DDBJ databases">
        <title>The genomes of Aspergillus section Nigri reveals drivers in fungal speciation.</title>
        <authorList>
            <consortium name="DOE Joint Genome Institute"/>
            <person name="Vesth T.C."/>
            <person name="Nybo J."/>
            <person name="Theobald S."/>
            <person name="Brandl J."/>
            <person name="Frisvad J.C."/>
            <person name="Nielsen K.F."/>
            <person name="Lyhne E.K."/>
            <person name="Kogle M.E."/>
            <person name="Kuo A."/>
            <person name="Riley R."/>
            <person name="Clum A."/>
            <person name="Nolan M."/>
            <person name="Lipzen A."/>
            <person name="Salamov A."/>
            <person name="Henrissat B."/>
            <person name="Wiebenga A."/>
            <person name="De Vries R.P."/>
            <person name="Grigoriev I.V."/>
            <person name="Mortensen U.H."/>
            <person name="Andersen M.R."/>
            <person name="Baker S.E."/>
        </authorList>
    </citation>
    <scope>NUCLEOTIDE SEQUENCE [LARGE SCALE GENOMIC DNA]</scope>
    <source>
        <strain evidence="1 2">IBT 23096</strain>
    </source>
</reference>
<gene>
    <name evidence="1" type="ORF">P170DRAFT_21371</name>
</gene>
<dbReference type="EMBL" id="MSFO01000001">
    <property type="protein sequence ID" value="PLB54602.1"/>
    <property type="molecule type" value="Genomic_DNA"/>
</dbReference>
<sequence length="99" mass="11245">MREARASHLHWARRRTRMLKQATADPRRIAGRALALQMPRSVRAIVTSKAAMQCHVGQERKVVSLVCPVDFVSPRHLTRGIQILGDAARVARQCTWYLC</sequence>
<dbReference type="Proteomes" id="UP000234275">
    <property type="component" value="Unassembled WGS sequence"/>
</dbReference>
<proteinExistence type="predicted"/>